<accession>A0AA39XVY0</accession>
<evidence type="ECO:0000313" key="9">
    <source>
        <dbReference type="Proteomes" id="UP001174936"/>
    </source>
</evidence>
<reference evidence="8" key="1">
    <citation type="submission" date="2023-06" db="EMBL/GenBank/DDBJ databases">
        <title>Genome-scale phylogeny and comparative genomics of the fungal order Sordariales.</title>
        <authorList>
            <consortium name="Lawrence Berkeley National Laboratory"/>
            <person name="Hensen N."/>
            <person name="Bonometti L."/>
            <person name="Westerberg I."/>
            <person name="Brannstrom I.O."/>
            <person name="Guillou S."/>
            <person name="Cros-Aarteil S."/>
            <person name="Calhoun S."/>
            <person name="Haridas S."/>
            <person name="Kuo A."/>
            <person name="Mondo S."/>
            <person name="Pangilinan J."/>
            <person name="Riley R."/>
            <person name="Labutti K."/>
            <person name="Andreopoulos B."/>
            <person name="Lipzen A."/>
            <person name="Chen C."/>
            <person name="Yanf M."/>
            <person name="Daum C."/>
            <person name="Ng V."/>
            <person name="Clum A."/>
            <person name="Steindorff A."/>
            <person name="Ohm R."/>
            <person name="Martin F."/>
            <person name="Silar P."/>
            <person name="Natvig D."/>
            <person name="Lalanne C."/>
            <person name="Gautier V."/>
            <person name="Ament-Velasquez S.L."/>
            <person name="Kruys A."/>
            <person name="Hutchinson M.I."/>
            <person name="Powell A.J."/>
            <person name="Barry K."/>
            <person name="Miller A.N."/>
            <person name="Grigoriev I.V."/>
            <person name="Debuchy R."/>
            <person name="Gladieux P."/>
            <person name="Thoren M.H."/>
            <person name="Johannesson H."/>
        </authorList>
    </citation>
    <scope>NUCLEOTIDE SEQUENCE</scope>
    <source>
        <strain evidence="8">SMH2532-1</strain>
    </source>
</reference>
<evidence type="ECO:0000256" key="3">
    <source>
        <dbReference type="ARBA" id="ARBA00023125"/>
    </source>
</evidence>
<keyword evidence="2" id="KW-0805">Transcription regulation</keyword>
<dbReference type="EMBL" id="JAULSV010000006">
    <property type="protein sequence ID" value="KAK0640586.1"/>
    <property type="molecule type" value="Genomic_DNA"/>
</dbReference>
<dbReference type="SMART" id="SM00906">
    <property type="entry name" value="Fungal_trans"/>
    <property type="match status" value="1"/>
</dbReference>
<keyword evidence="5" id="KW-0539">Nucleus</keyword>
<dbReference type="CDD" id="cd12148">
    <property type="entry name" value="fungal_TF_MHR"/>
    <property type="match status" value="1"/>
</dbReference>
<dbReference type="GO" id="GO:0006351">
    <property type="term" value="P:DNA-templated transcription"/>
    <property type="evidence" value="ECO:0007669"/>
    <property type="project" value="InterPro"/>
</dbReference>
<dbReference type="InterPro" id="IPR001138">
    <property type="entry name" value="Zn2Cys6_DnaBD"/>
</dbReference>
<name>A0AA39XVY0_9PEZI</name>
<comment type="caution">
    <text evidence="8">The sequence shown here is derived from an EMBL/GenBank/DDBJ whole genome shotgun (WGS) entry which is preliminary data.</text>
</comment>
<dbReference type="InterPro" id="IPR051127">
    <property type="entry name" value="Fungal_SecMet_Regulators"/>
</dbReference>
<dbReference type="Pfam" id="PF04082">
    <property type="entry name" value="Fungal_trans"/>
    <property type="match status" value="1"/>
</dbReference>
<feature type="region of interest" description="Disordered" evidence="6">
    <location>
        <begin position="1"/>
        <end position="36"/>
    </location>
</feature>
<dbReference type="GO" id="GO:0008270">
    <property type="term" value="F:zinc ion binding"/>
    <property type="evidence" value="ECO:0007669"/>
    <property type="project" value="InterPro"/>
</dbReference>
<evidence type="ECO:0000256" key="6">
    <source>
        <dbReference type="SAM" id="MobiDB-lite"/>
    </source>
</evidence>
<dbReference type="Proteomes" id="UP001174936">
    <property type="component" value="Unassembled WGS sequence"/>
</dbReference>
<keyword evidence="1" id="KW-0479">Metal-binding</keyword>
<keyword evidence="3" id="KW-0238">DNA-binding</keyword>
<keyword evidence="4" id="KW-0804">Transcription</keyword>
<dbReference type="CDD" id="cd00067">
    <property type="entry name" value="GAL4"/>
    <property type="match status" value="1"/>
</dbReference>
<dbReference type="Pfam" id="PF00172">
    <property type="entry name" value="Zn_clus"/>
    <property type="match status" value="1"/>
</dbReference>
<keyword evidence="9" id="KW-1185">Reference proteome</keyword>
<dbReference type="InterPro" id="IPR007219">
    <property type="entry name" value="XnlR_reg_dom"/>
</dbReference>
<evidence type="ECO:0000313" key="8">
    <source>
        <dbReference type="EMBL" id="KAK0640586.1"/>
    </source>
</evidence>
<protein>
    <recommendedName>
        <fullName evidence="7">Zn(2)-C6 fungal-type domain-containing protein</fullName>
    </recommendedName>
</protein>
<dbReference type="InterPro" id="IPR036864">
    <property type="entry name" value="Zn2-C6_fun-type_DNA-bd_sf"/>
</dbReference>
<evidence type="ECO:0000259" key="7">
    <source>
        <dbReference type="PROSITE" id="PS50048"/>
    </source>
</evidence>
<gene>
    <name evidence="8" type="ORF">B0T16DRAFT_393026</name>
</gene>
<dbReference type="PROSITE" id="PS50048">
    <property type="entry name" value="ZN2_CY6_FUNGAL_2"/>
    <property type="match status" value="1"/>
</dbReference>
<evidence type="ECO:0000256" key="4">
    <source>
        <dbReference type="ARBA" id="ARBA00023163"/>
    </source>
</evidence>
<feature type="domain" description="Zn(2)-C6 fungal-type" evidence="7">
    <location>
        <begin position="42"/>
        <end position="71"/>
    </location>
</feature>
<dbReference type="SMART" id="SM00066">
    <property type="entry name" value="GAL4"/>
    <property type="match status" value="1"/>
</dbReference>
<dbReference type="PANTHER" id="PTHR47424">
    <property type="entry name" value="REGULATORY PROTEIN GAL4"/>
    <property type="match status" value="1"/>
</dbReference>
<evidence type="ECO:0000256" key="2">
    <source>
        <dbReference type="ARBA" id="ARBA00023015"/>
    </source>
</evidence>
<dbReference type="GO" id="GO:0003677">
    <property type="term" value="F:DNA binding"/>
    <property type="evidence" value="ECO:0007669"/>
    <property type="project" value="UniProtKB-KW"/>
</dbReference>
<proteinExistence type="predicted"/>
<organism evidence="8 9">
    <name type="scientific">Cercophora newfieldiana</name>
    <dbReference type="NCBI Taxonomy" id="92897"/>
    <lineage>
        <taxon>Eukaryota</taxon>
        <taxon>Fungi</taxon>
        <taxon>Dikarya</taxon>
        <taxon>Ascomycota</taxon>
        <taxon>Pezizomycotina</taxon>
        <taxon>Sordariomycetes</taxon>
        <taxon>Sordariomycetidae</taxon>
        <taxon>Sordariales</taxon>
        <taxon>Lasiosphaeriaceae</taxon>
        <taxon>Cercophora</taxon>
    </lineage>
</organism>
<evidence type="ECO:0000256" key="5">
    <source>
        <dbReference type="ARBA" id="ARBA00023242"/>
    </source>
</evidence>
<dbReference type="Gene3D" id="4.10.240.10">
    <property type="entry name" value="Zn(2)-C6 fungal-type DNA-binding domain"/>
    <property type="match status" value="1"/>
</dbReference>
<evidence type="ECO:0000256" key="1">
    <source>
        <dbReference type="ARBA" id="ARBA00022723"/>
    </source>
</evidence>
<dbReference type="PANTHER" id="PTHR47424:SF3">
    <property type="entry name" value="REGULATORY PROTEIN GAL4"/>
    <property type="match status" value="1"/>
</dbReference>
<dbReference type="GO" id="GO:0000981">
    <property type="term" value="F:DNA-binding transcription factor activity, RNA polymerase II-specific"/>
    <property type="evidence" value="ECO:0007669"/>
    <property type="project" value="InterPro"/>
</dbReference>
<dbReference type="SUPFAM" id="SSF57701">
    <property type="entry name" value="Zn2/Cys6 DNA-binding domain"/>
    <property type="match status" value="1"/>
</dbReference>
<sequence>MPRTSASSPATSAARPSAGGRLPVNPRRNKVKPEERRRVATACNSCNVRRIKCSGNQPCNGCANAHRTCIYPPPVVKIMVNKIEWVEMKDNLAFYGQLTTSFDHLRSGFAQQDPLTSFESSGGGPPGAMEVDIVANPGSISEPAWMMTADGQETATGYGETEGDPDFEGNFRHTAGRGKMLSDAQGKSRYHGETSGAAFVDGLKHFILFWMTQGEEPGEESEGLYQTDDSHPLLLPPEAEVDEMWLPPVEEMKSMLHEFRTFIMDGNGAFASGGAFFWPITEDLDAMVANLANHRLASHLANRLWRGMAFYNACFAFVTLLRARDEGSRVNRPDGLSEAFLARARKLLGNPFDFHLYSIEDVPALTLMALYYVESNRRDFACSLVNIGMNLCRMHGLDRGSSSLPSHHRTFWTLYIVDRWLSCLLGRIPSVPDFAIQLPMPGDCWGLPSPLGLRAHVELSYISNFIVHDSCRSSPREGSQPGGDAGADLPDGVQKAHTMLERWRRSLPAPLEIAQMPSDDEYQLPAFLELPSYADRAHCLLHMAYNQLYILTVRPAFLGAVRTVVANRYLRKPEAVLPQEMDEELRKCSNRARENIALAKLLRGDSEAGDTWAMENEGQHPLLVQELHHLFNAAVILMMHQIIYVHLRSKDTEAISRAIRIFEEEERTGSVYAKNCVVVLNELRRVAWRLREEMYDCPQGNEWSPEPGPGEQILSSLIPVKPEPSSPLVSVGPAEDMARGFITLSPQQPSPGTPEHAYSPAETSTLQRLVKESAEAQETLQEWVAKGITGNYKDGRCMVDEEVILLVLRCVEGGRR</sequence>
<feature type="compositionally biased region" description="Low complexity" evidence="6">
    <location>
        <begin position="1"/>
        <end position="18"/>
    </location>
</feature>
<dbReference type="AlphaFoldDB" id="A0AA39XVY0"/>